<dbReference type="AlphaFoldDB" id="A0A399T497"/>
<dbReference type="Pfam" id="PF05013">
    <property type="entry name" value="FGase"/>
    <property type="match status" value="1"/>
</dbReference>
<protein>
    <recommendedName>
        <fullName evidence="3">N-formylglutamate amidohydrolase</fullName>
    </recommendedName>
</protein>
<reference evidence="1 2" key="1">
    <citation type="submission" date="2018-08" db="EMBL/GenBank/DDBJ databases">
        <title>Pallidiluteibacterium maritimus gen. nov., sp. nov., isolated from coastal sediment.</title>
        <authorList>
            <person name="Zhou L.Y."/>
        </authorList>
    </citation>
    <scope>NUCLEOTIDE SEQUENCE [LARGE SCALE GENOMIC DNA]</scope>
    <source>
        <strain evidence="1 2">XSD2</strain>
    </source>
</reference>
<organism evidence="1 2">
    <name type="scientific">Maribellus luteus</name>
    <dbReference type="NCBI Taxonomy" id="2305463"/>
    <lineage>
        <taxon>Bacteria</taxon>
        <taxon>Pseudomonadati</taxon>
        <taxon>Bacteroidota</taxon>
        <taxon>Bacteroidia</taxon>
        <taxon>Marinilabiliales</taxon>
        <taxon>Prolixibacteraceae</taxon>
        <taxon>Maribellus</taxon>
    </lineage>
</organism>
<dbReference type="RefSeq" id="WP_119437623.1">
    <property type="nucleotide sequence ID" value="NZ_QWGR01000004.1"/>
</dbReference>
<comment type="caution">
    <text evidence="1">The sequence shown here is derived from an EMBL/GenBank/DDBJ whole genome shotgun (WGS) entry which is preliminary data.</text>
</comment>
<dbReference type="SUPFAM" id="SSF53187">
    <property type="entry name" value="Zn-dependent exopeptidases"/>
    <property type="match status" value="1"/>
</dbReference>
<evidence type="ECO:0000313" key="2">
    <source>
        <dbReference type="Proteomes" id="UP000265926"/>
    </source>
</evidence>
<accession>A0A399T497</accession>
<evidence type="ECO:0008006" key="3">
    <source>
        <dbReference type="Google" id="ProtNLM"/>
    </source>
</evidence>
<dbReference type="OrthoDB" id="8716700at2"/>
<dbReference type="EMBL" id="QWGR01000004">
    <property type="protein sequence ID" value="RIJ48703.1"/>
    <property type="molecule type" value="Genomic_DNA"/>
</dbReference>
<keyword evidence="2" id="KW-1185">Reference proteome</keyword>
<dbReference type="InterPro" id="IPR007709">
    <property type="entry name" value="N-FG_amidohydro"/>
</dbReference>
<sequence>MQQLILHLPHASTHIPDFTGYVVNTETLDAELLRLTDWHTDELFGNDHDHLVRAPFSRVFCDVERFSDDRHEPMAARGMGVLYQGLDNGGRLREVSPAFRQQVLDRYYFPHHARLTRAVQTELEQHSRCLIVDAHSFPDVPLQRDPDQSLPRPDFNIGTDWFHTPPELAGCAAAFFRERGYSVEIDRPYSGSMVPLAFYRTAPQVHSLMLEVNRRLYLCPGSSQKSKGFSEIRTLVQRFLDMLRKELSL</sequence>
<name>A0A399T497_9BACT</name>
<evidence type="ECO:0000313" key="1">
    <source>
        <dbReference type="EMBL" id="RIJ48703.1"/>
    </source>
</evidence>
<dbReference type="Proteomes" id="UP000265926">
    <property type="component" value="Unassembled WGS sequence"/>
</dbReference>
<proteinExistence type="predicted"/>
<gene>
    <name evidence="1" type="ORF">D1614_09220</name>
</gene>
<dbReference type="Gene3D" id="3.40.630.40">
    <property type="entry name" value="Zn-dependent exopeptidases"/>
    <property type="match status" value="1"/>
</dbReference>